<dbReference type="AlphaFoldDB" id="D2VR22"/>
<evidence type="ECO:0000256" key="1">
    <source>
        <dbReference type="SAM" id="MobiDB-lite"/>
    </source>
</evidence>
<dbReference type="RefSeq" id="XP_002673477.1">
    <property type="nucleotide sequence ID" value="XM_002673431.1"/>
</dbReference>
<feature type="region of interest" description="Disordered" evidence="1">
    <location>
        <begin position="184"/>
        <end position="207"/>
    </location>
</feature>
<dbReference type="Proteomes" id="UP000006671">
    <property type="component" value="Unassembled WGS sequence"/>
</dbReference>
<name>D2VR22_NAEGR</name>
<feature type="compositionally biased region" description="Low complexity" evidence="1">
    <location>
        <begin position="309"/>
        <end position="332"/>
    </location>
</feature>
<protein>
    <submittedName>
        <fullName evidence="2">Predicted protein</fullName>
    </submittedName>
</protein>
<dbReference type="VEuPathDB" id="AmoebaDB:NAEGRDRAFT_51578"/>
<gene>
    <name evidence="2" type="ORF">NAEGRDRAFT_51578</name>
</gene>
<feature type="compositionally biased region" description="Low complexity" evidence="1">
    <location>
        <begin position="55"/>
        <end position="81"/>
    </location>
</feature>
<dbReference type="GeneID" id="8864563"/>
<feature type="compositionally biased region" description="Low complexity" evidence="1">
    <location>
        <begin position="224"/>
        <end position="243"/>
    </location>
</feature>
<evidence type="ECO:0000313" key="3">
    <source>
        <dbReference type="Proteomes" id="UP000006671"/>
    </source>
</evidence>
<evidence type="ECO:0000313" key="2">
    <source>
        <dbReference type="EMBL" id="EFC40733.1"/>
    </source>
</evidence>
<proteinExistence type="predicted"/>
<dbReference type="InParanoid" id="D2VR22"/>
<feature type="compositionally biased region" description="Basic and acidic residues" evidence="1">
    <location>
        <begin position="188"/>
        <end position="207"/>
    </location>
</feature>
<keyword evidence="3" id="KW-1185">Reference proteome</keyword>
<accession>D2VR22</accession>
<reference evidence="2 3" key="1">
    <citation type="journal article" date="2010" name="Cell">
        <title>The genome of Naegleria gruberi illuminates early eukaryotic versatility.</title>
        <authorList>
            <person name="Fritz-Laylin L.K."/>
            <person name="Prochnik S.E."/>
            <person name="Ginger M.L."/>
            <person name="Dacks J.B."/>
            <person name="Carpenter M.L."/>
            <person name="Field M.C."/>
            <person name="Kuo A."/>
            <person name="Paredez A."/>
            <person name="Chapman J."/>
            <person name="Pham J."/>
            <person name="Shu S."/>
            <person name="Neupane R."/>
            <person name="Cipriano M."/>
            <person name="Mancuso J."/>
            <person name="Tu H."/>
            <person name="Salamov A."/>
            <person name="Lindquist E."/>
            <person name="Shapiro H."/>
            <person name="Lucas S."/>
            <person name="Grigoriev I.V."/>
            <person name="Cande W.Z."/>
            <person name="Fulton C."/>
            <person name="Rokhsar D.S."/>
            <person name="Dawson S.C."/>
        </authorList>
    </citation>
    <scope>NUCLEOTIDE SEQUENCE [LARGE SCALE GENOMIC DNA]</scope>
    <source>
        <strain evidence="2 3">NEG-M</strain>
    </source>
</reference>
<sequence>MSFQHHPYNPNSSRTKRERFNWSSFMENQAEGVGSSSSSSNSHNNQLLITTTIQPQHHHQQNQQPTLSDASSSNNSHATKSSPHDNSILIHQSKKQQDETPMKQQHSMPRYFGDTPLMSASNSMATQPSYMNEHQGIQILPHPTTIINPPITQTNILNSPLTIQGNNTMPITIQQPHGIMRMTNNNTETRKSNNKKEYQQHGKEKEEYNIRLPSIFEWWHEDSPPTSSSSPSNNPFSFPPASTNTQFFDKTHSPPPSSSFVPISNYHDQHANSTTSFTTFRKKRHSPDSHAAISHDFTQIVAHQQLLDNSPRSQSPPNNNNINNLNNSINSSGRHNTVTSNISSTLNATPTSQLSKKRKTTKPTATVMIPSTSSIAPQQDSFLLQNEYEQFNKGEHEMQKKGRGEKIFKYSYYQYNNTSSNNKQ</sequence>
<feature type="region of interest" description="Disordered" evidence="1">
    <location>
        <begin position="308"/>
        <end position="364"/>
    </location>
</feature>
<dbReference type="OrthoDB" id="10683271at2759"/>
<dbReference type="EMBL" id="GG738890">
    <property type="protein sequence ID" value="EFC40733.1"/>
    <property type="molecule type" value="Genomic_DNA"/>
</dbReference>
<organism evidence="3">
    <name type="scientific">Naegleria gruberi</name>
    <name type="common">Amoeba</name>
    <dbReference type="NCBI Taxonomy" id="5762"/>
    <lineage>
        <taxon>Eukaryota</taxon>
        <taxon>Discoba</taxon>
        <taxon>Heterolobosea</taxon>
        <taxon>Tetramitia</taxon>
        <taxon>Eutetramitia</taxon>
        <taxon>Vahlkampfiidae</taxon>
        <taxon>Naegleria</taxon>
    </lineage>
</organism>
<feature type="compositionally biased region" description="Polar residues" evidence="1">
    <location>
        <begin position="333"/>
        <end position="354"/>
    </location>
</feature>
<feature type="region of interest" description="Disordered" evidence="1">
    <location>
        <begin position="222"/>
        <end position="267"/>
    </location>
</feature>
<feature type="region of interest" description="Disordered" evidence="1">
    <location>
        <begin position="55"/>
        <end position="123"/>
    </location>
</feature>
<dbReference type="KEGG" id="ngr:NAEGRDRAFT_51578"/>